<dbReference type="AlphaFoldDB" id="A0A2P2QYI2"/>
<keyword evidence="1" id="KW-0812">Transmembrane</keyword>
<evidence type="ECO:0000256" key="1">
    <source>
        <dbReference type="SAM" id="Phobius"/>
    </source>
</evidence>
<accession>A0A2P2QYI2</accession>
<dbReference type="EMBL" id="GGEC01091450">
    <property type="protein sequence ID" value="MBX71934.1"/>
    <property type="molecule type" value="Transcribed_RNA"/>
</dbReference>
<name>A0A2P2QYI2_RHIMU</name>
<feature type="transmembrane region" description="Helical" evidence="1">
    <location>
        <begin position="35"/>
        <end position="53"/>
    </location>
</feature>
<evidence type="ECO:0000313" key="2">
    <source>
        <dbReference type="EMBL" id="MBX71934.1"/>
    </source>
</evidence>
<sequence>MAHYRHDLPSMLPFCKNEDTIHKAEVLTDKTGNQYILIQITIQIIHILAFYFVKIGTDNPPNKILQNWQMLMEH</sequence>
<protein>
    <submittedName>
        <fullName evidence="2">Uncharacterized protein</fullName>
    </submittedName>
</protein>
<organism evidence="2">
    <name type="scientific">Rhizophora mucronata</name>
    <name type="common">Asiatic mangrove</name>
    <dbReference type="NCBI Taxonomy" id="61149"/>
    <lineage>
        <taxon>Eukaryota</taxon>
        <taxon>Viridiplantae</taxon>
        <taxon>Streptophyta</taxon>
        <taxon>Embryophyta</taxon>
        <taxon>Tracheophyta</taxon>
        <taxon>Spermatophyta</taxon>
        <taxon>Magnoliopsida</taxon>
        <taxon>eudicotyledons</taxon>
        <taxon>Gunneridae</taxon>
        <taxon>Pentapetalae</taxon>
        <taxon>rosids</taxon>
        <taxon>fabids</taxon>
        <taxon>Malpighiales</taxon>
        <taxon>Rhizophoraceae</taxon>
        <taxon>Rhizophora</taxon>
    </lineage>
</organism>
<keyword evidence="1" id="KW-0472">Membrane</keyword>
<reference evidence="2" key="1">
    <citation type="submission" date="2018-02" db="EMBL/GenBank/DDBJ databases">
        <title>Rhizophora mucronata_Transcriptome.</title>
        <authorList>
            <person name="Meera S.P."/>
            <person name="Sreeshan A."/>
            <person name="Augustine A."/>
        </authorList>
    </citation>
    <scope>NUCLEOTIDE SEQUENCE</scope>
    <source>
        <tissue evidence="2">Leaf</tissue>
    </source>
</reference>
<keyword evidence="1" id="KW-1133">Transmembrane helix</keyword>
<proteinExistence type="predicted"/>